<accession>A0A8D8E2K5</accession>
<protein>
    <submittedName>
        <fullName evidence="1">(northern house mosquito) hypothetical protein</fullName>
    </submittedName>
</protein>
<name>A0A8D8E2K5_CULPI</name>
<sequence length="113" mass="12510">MLGNHRRTLVEGLGHAKRFVLPGPGLHTILRAGWIAPFQFGWAGQRSLSSRTFLHGLQMECTVCTATWNLTTNRERADFQLTVQHVALAGTWFGHSHGSSWLEADHSSWSASG</sequence>
<proteinExistence type="predicted"/>
<evidence type="ECO:0000313" key="1">
    <source>
        <dbReference type="EMBL" id="CAG6521419.1"/>
    </source>
</evidence>
<dbReference type="EMBL" id="HBUE01288752">
    <property type="protein sequence ID" value="CAG6573017.1"/>
    <property type="molecule type" value="Transcribed_RNA"/>
</dbReference>
<reference evidence="1" key="1">
    <citation type="submission" date="2021-05" db="EMBL/GenBank/DDBJ databases">
        <authorList>
            <person name="Alioto T."/>
            <person name="Alioto T."/>
            <person name="Gomez Garrido J."/>
        </authorList>
    </citation>
    <scope>NUCLEOTIDE SEQUENCE</scope>
</reference>
<dbReference type="EMBL" id="HBUE01183093">
    <property type="protein sequence ID" value="CAG6521419.1"/>
    <property type="molecule type" value="Transcribed_RNA"/>
</dbReference>
<dbReference type="AlphaFoldDB" id="A0A8D8E2K5"/>
<organism evidence="1">
    <name type="scientific">Culex pipiens</name>
    <name type="common">House mosquito</name>
    <dbReference type="NCBI Taxonomy" id="7175"/>
    <lineage>
        <taxon>Eukaryota</taxon>
        <taxon>Metazoa</taxon>
        <taxon>Ecdysozoa</taxon>
        <taxon>Arthropoda</taxon>
        <taxon>Hexapoda</taxon>
        <taxon>Insecta</taxon>
        <taxon>Pterygota</taxon>
        <taxon>Neoptera</taxon>
        <taxon>Endopterygota</taxon>
        <taxon>Diptera</taxon>
        <taxon>Nematocera</taxon>
        <taxon>Culicoidea</taxon>
        <taxon>Culicidae</taxon>
        <taxon>Culicinae</taxon>
        <taxon>Culicini</taxon>
        <taxon>Culex</taxon>
        <taxon>Culex</taxon>
    </lineage>
</organism>